<proteinExistence type="inferred from homology"/>
<organism evidence="8 9">
    <name type="scientific">Paenibacillus physcomitrellae</name>
    <dbReference type="NCBI Taxonomy" id="1619311"/>
    <lineage>
        <taxon>Bacteria</taxon>
        <taxon>Bacillati</taxon>
        <taxon>Bacillota</taxon>
        <taxon>Bacilli</taxon>
        <taxon>Bacillales</taxon>
        <taxon>Paenibacillaceae</taxon>
        <taxon>Paenibacillus</taxon>
    </lineage>
</organism>
<keyword evidence="4 6" id="KW-0378">Hydrolase</keyword>
<dbReference type="InterPro" id="IPR036852">
    <property type="entry name" value="Peptidase_S8/S53_dom_sf"/>
</dbReference>
<evidence type="ECO:0000256" key="2">
    <source>
        <dbReference type="ARBA" id="ARBA00022670"/>
    </source>
</evidence>
<name>A0ABQ1GZG1_9BACL</name>
<feature type="domain" description="Peptidase S8/S53" evidence="7">
    <location>
        <begin position="126"/>
        <end position="360"/>
    </location>
</feature>
<comment type="similarity">
    <text evidence="1 6">Belongs to the peptidase S8 family.</text>
</comment>
<keyword evidence="9" id="KW-1185">Reference proteome</keyword>
<dbReference type="InterPro" id="IPR023827">
    <property type="entry name" value="Peptidase_S8_Asp-AS"/>
</dbReference>
<evidence type="ECO:0000256" key="6">
    <source>
        <dbReference type="PROSITE-ProRule" id="PRU01240"/>
    </source>
</evidence>
<keyword evidence="2 6" id="KW-0645">Protease</keyword>
<feature type="active site" description="Charge relay system" evidence="6">
    <location>
        <position position="320"/>
    </location>
</feature>
<accession>A0ABQ1GZG1</accession>
<sequence length="393" mass="43114">MNIPELLRFLSEHFSLSHDEGSRHILSFRNPSHYEAFLNELQLNIPGMDPEIRERLKTAALRQGLAGFLESADLPLRFRRALRIEEDLRVNVHALAAQEKQINPGIPWGVRRIRAPEVWSQSTGLNVRIGIVDTGVDFSHPDLKYCLARGVNLLSRHHWPHDDNGHGTHIAGTIAAAGGPEGITGVAPRAILYPVKAFDNNGAAYVSDIIRGIDWCVQNGIQIINMSFGMKKKSAAMEEVVERATEAGVVIVASAGNDKKKRSIDYPAKLPQTISVGATNRERRIAGFSNLGPYIDIYAPGDQIRSSWLGGKHRKMNGTSMATSHVSGAIALLLAKRPGLTPAEIKSLLRRTARPLSPLENRTKGAPGELDAYRLVRRRAAAKPAARTTKKKG</sequence>
<dbReference type="PROSITE" id="PS00137">
    <property type="entry name" value="SUBTILASE_HIS"/>
    <property type="match status" value="1"/>
</dbReference>
<evidence type="ECO:0000313" key="9">
    <source>
        <dbReference type="Proteomes" id="UP000609323"/>
    </source>
</evidence>
<keyword evidence="3" id="KW-0479">Metal-binding</keyword>
<dbReference type="CDD" id="cd07477">
    <property type="entry name" value="Peptidases_S8_Subtilisin_subset"/>
    <property type="match status" value="1"/>
</dbReference>
<evidence type="ECO:0000256" key="1">
    <source>
        <dbReference type="ARBA" id="ARBA00011073"/>
    </source>
</evidence>
<dbReference type="InterPro" id="IPR015500">
    <property type="entry name" value="Peptidase_S8_subtilisin-rel"/>
</dbReference>
<dbReference type="PROSITE" id="PS00136">
    <property type="entry name" value="SUBTILASE_ASP"/>
    <property type="match status" value="1"/>
</dbReference>
<dbReference type="SUPFAM" id="SSF52743">
    <property type="entry name" value="Subtilisin-like"/>
    <property type="match status" value="1"/>
</dbReference>
<evidence type="ECO:0000259" key="7">
    <source>
        <dbReference type="Pfam" id="PF00082"/>
    </source>
</evidence>
<dbReference type="InterPro" id="IPR000209">
    <property type="entry name" value="Peptidase_S8/S53_dom"/>
</dbReference>
<evidence type="ECO:0000256" key="3">
    <source>
        <dbReference type="ARBA" id="ARBA00022723"/>
    </source>
</evidence>
<dbReference type="InterPro" id="IPR034202">
    <property type="entry name" value="Subtilisin_Carlsberg-like"/>
</dbReference>
<dbReference type="Proteomes" id="UP000609323">
    <property type="component" value="Unassembled WGS sequence"/>
</dbReference>
<gene>
    <name evidence="8" type="ORF">GCM10010917_42690</name>
</gene>
<evidence type="ECO:0000256" key="4">
    <source>
        <dbReference type="ARBA" id="ARBA00022801"/>
    </source>
</evidence>
<dbReference type="Gene3D" id="3.40.50.200">
    <property type="entry name" value="Peptidase S8/S53 domain"/>
    <property type="match status" value="1"/>
</dbReference>
<dbReference type="PRINTS" id="PR00723">
    <property type="entry name" value="SUBTILISIN"/>
</dbReference>
<dbReference type="Pfam" id="PF00082">
    <property type="entry name" value="Peptidase_S8"/>
    <property type="match status" value="1"/>
</dbReference>
<evidence type="ECO:0000313" key="8">
    <source>
        <dbReference type="EMBL" id="GGA52929.1"/>
    </source>
</evidence>
<feature type="active site" description="Charge relay system" evidence="6">
    <location>
        <position position="166"/>
    </location>
</feature>
<dbReference type="PROSITE" id="PS51892">
    <property type="entry name" value="SUBTILASE"/>
    <property type="match status" value="1"/>
</dbReference>
<dbReference type="EMBL" id="BMHF01000026">
    <property type="protein sequence ID" value="GGA52929.1"/>
    <property type="molecule type" value="Genomic_DNA"/>
</dbReference>
<dbReference type="InterPro" id="IPR022398">
    <property type="entry name" value="Peptidase_S8_His-AS"/>
</dbReference>
<keyword evidence="5 6" id="KW-0720">Serine protease</keyword>
<feature type="active site" description="Charge relay system" evidence="6">
    <location>
        <position position="133"/>
    </location>
</feature>
<dbReference type="RefSeq" id="WP_094094645.1">
    <property type="nucleotide sequence ID" value="NZ_BMHF01000026.1"/>
</dbReference>
<reference evidence="9" key="1">
    <citation type="journal article" date="2019" name="Int. J. Syst. Evol. Microbiol.">
        <title>The Global Catalogue of Microorganisms (GCM) 10K type strain sequencing project: providing services to taxonomists for standard genome sequencing and annotation.</title>
        <authorList>
            <consortium name="The Broad Institute Genomics Platform"/>
            <consortium name="The Broad Institute Genome Sequencing Center for Infectious Disease"/>
            <person name="Wu L."/>
            <person name="Ma J."/>
        </authorList>
    </citation>
    <scope>NUCLEOTIDE SEQUENCE [LARGE SCALE GENOMIC DNA]</scope>
    <source>
        <strain evidence="9">CGMCC 1.15044</strain>
    </source>
</reference>
<dbReference type="PANTHER" id="PTHR43806">
    <property type="entry name" value="PEPTIDASE S8"/>
    <property type="match status" value="1"/>
</dbReference>
<dbReference type="InterPro" id="IPR050131">
    <property type="entry name" value="Peptidase_S8_subtilisin-like"/>
</dbReference>
<comment type="caution">
    <text evidence="8">The sequence shown here is derived from an EMBL/GenBank/DDBJ whole genome shotgun (WGS) entry which is preliminary data.</text>
</comment>
<evidence type="ECO:0000256" key="5">
    <source>
        <dbReference type="ARBA" id="ARBA00022825"/>
    </source>
</evidence>
<dbReference type="PANTHER" id="PTHR43806:SF11">
    <property type="entry name" value="CEREVISIN-RELATED"/>
    <property type="match status" value="1"/>
</dbReference>
<protein>
    <recommendedName>
        <fullName evidence="7">Peptidase S8/S53 domain-containing protein</fullName>
    </recommendedName>
</protein>